<evidence type="ECO:0000256" key="1">
    <source>
        <dbReference type="SAM" id="Phobius"/>
    </source>
</evidence>
<dbReference type="Proteomes" id="UP000750502">
    <property type="component" value="Unassembled WGS sequence"/>
</dbReference>
<keyword evidence="1" id="KW-0472">Membrane</keyword>
<name>A0A9P7IUD4_9HYPO</name>
<feature type="transmembrane region" description="Helical" evidence="1">
    <location>
        <begin position="253"/>
        <end position="272"/>
    </location>
</feature>
<proteinExistence type="predicted"/>
<sequence length="488" mass="54329">MTGTKDDLHRQWSVPADILSLLLLIGGDIVQKAIAQLVGYTVSLPGRRQVRLQITPVAFSFGWAAYSFVNLLAAVGDMRLMPKGDHPALTVNCANGFARETRSWVLSRLLRDHEIRSRPNKESTTEEARHQSIRIDIFYLGPASPPSSDPVWWSGWGTFLLQIGIALIPCALQGDWGPILITLCGAILVALTCAMPQWSEEKWGTRILTRQKVVCVTQGNGSSHILVFIGFPGAFDLESLSTYGTVPRSETRWISLMLAILWTCLLITISGIKQHTWYLVAIGGLGMLQNVYAAGAVRGPAALGFQLKRFPQAPTIIGYTGKYHDVSDDDVDFARYDAELAELERWAAGMPDASHPNETMPHMPKWLRTMSKEDEVPSWLASPPSQQRQKHVNHHNDSRLKWLSVGGSESIAVREGVGVHGALMELEKWVPSAGLAMSQLFFPGGLKYNEEAIRDNVHRRFWKAAYHTVLTRRKASEKFRAEQNITEV</sequence>
<reference evidence="2" key="1">
    <citation type="journal article" date="2020" name="bioRxiv">
        <title>Historical genomics reveals the evolutionary mechanisms behind multiple outbreaks of the host-specific coffee wilt pathogen Fusarium xylarioides.</title>
        <authorList>
            <person name="Peck D."/>
            <person name="Nowell R.W."/>
            <person name="Flood J."/>
            <person name="Ryan M.J."/>
            <person name="Barraclough T.G."/>
        </authorList>
    </citation>
    <scope>NUCLEOTIDE SEQUENCE</scope>
    <source>
        <strain evidence="2">IMI 127659i</strain>
    </source>
</reference>
<evidence type="ECO:0000313" key="3">
    <source>
        <dbReference type="Proteomes" id="UP000750502"/>
    </source>
</evidence>
<keyword evidence="1" id="KW-0812">Transmembrane</keyword>
<keyword evidence="3" id="KW-1185">Reference proteome</keyword>
<feature type="transmembrane region" description="Helical" evidence="1">
    <location>
        <begin position="54"/>
        <end position="75"/>
    </location>
</feature>
<comment type="caution">
    <text evidence="2">The sequence shown here is derived from an EMBL/GenBank/DDBJ whole genome shotgun (WGS) entry which is preliminary data.</text>
</comment>
<reference evidence="2" key="2">
    <citation type="submission" date="2020-10" db="EMBL/GenBank/DDBJ databases">
        <authorList>
            <person name="Peck L.D."/>
            <person name="Nowell R.W."/>
            <person name="Flood J."/>
            <person name="Ryan M.J."/>
            <person name="Barraclough T.G."/>
        </authorList>
    </citation>
    <scope>NUCLEOTIDE SEQUENCE</scope>
    <source>
        <strain evidence="2">IMI 127659i</strain>
    </source>
</reference>
<evidence type="ECO:0000313" key="2">
    <source>
        <dbReference type="EMBL" id="KAG5761766.1"/>
    </source>
</evidence>
<feature type="transmembrane region" description="Helical" evidence="1">
    <location>
        <begin position="179"/>
        <end position="198"/>
    </location>
</feature>
<dbReference type="OrthoDB" id="1937642at2759"/>
<feature type="transmembrane region" description="Helical" evidence="1">
    <location>
        <begin position="151"/>
        <end position="172"/>
    </location>
</feature>
<protein>
    <submittedName>
        <fullName evidence="2">Uncharacterized protein</fullName>
    </submittedName>
</protein>
<keyword evidence="1" id="KW-1133">Transmembrane helix</keyword>
<organism evidence="2 3">
    <name type="scientific">Fusarium xylarioides</name>
    <dbReference type="NCBI Taxonomy" id="221167"/>
    <lineage>
        <taxon>Eukaryota</taxon>
        <taxon>Fungi</taxon>
        <taxon>Dikarya</taxon>
        <taxon>Ascomycota</taxon>
        <taxon>Pezizomycotina</taxon>
        <taxon>Sordariomycetes</taxon>
        <taxon>Hypocreomycetidae</taxon>
        <taxon>Hypocreales</taxon>
        <taxon>Nectriaceae</taxon>
        <taxon>Fusarium</taxon>
        <taxon>Fusarium fujikuroi species complex</taxon>
    </lineage>
</organism>
<accession>A0A9P7IUD4</accession>
<gene>
    <name evidence="2" type="ORF">H9Q72_010135</name>
</gene>
<dbReference type="AlphaFoldDB" id="A0A9P7IUD4"/>
<dbReference type="EMBL" id="JADFTT010000425">
    <property type="protein sequence ID" value="KAG5761766.1"/>
    <property type="molecule type" value="Genomic_DNA"/>
</dbReference>